<dbReference type="AlphaFoldDB" id="A0AAE9ZJ46"/>
<keyword evidence="4" id="KW-1185">Reference proteome</keyword>
<dbReference type="InterPro" id="IPR011992">
    <property type="entry name" value="EF-hand-dom_pair"/>
</dbReference>
<evidence type="ECO:0000313" key="4">
    <source>
        <dbReference type="Proteomes" id="UP001214043"/>
    </source>
</evidence>
<feature type="signal peptide" evidence="1">
    <location>
        <begin position="1"/>
        <end position="22"/>
    </location>
</feature>
<dbReference type="EMBL" id="CP118166">
    <property type="protein sequence ID" value="WDI32016.1"/>
    <property type="molecule type" value="Genomic_DNA"/>
</dbReference>
<dbReference type="InterPro" id="IPR002048">
    <property type="entry name" value="EF_hand_dom"/>
</dbReference>
<protein>
    <recommendedName>
        <fullName evidence="2">EF-hand domain-containing protein</fullName>
    </recommendedName>
</protein>
<dbReference type="PROSITE" id="PS50222">
    <property type="entry name" value="EF_HAND_2"/>
    <property type="match status" value="1"/>
</dbReference>
<dbReference type="SUPFAM" id="SSF47473">
    <property type="entry name" value="EF-hand"/>
    <property type="match status" value="1"/>
</dbReference>
<sequence length="110" mass="11903">MKKTTFALIAGASALAAASAFAEHHEKKGEMDWEAKLEAKFAEVDANGDGNVSGEEYLAYKRAEAEKEWTKWAEAAGDDGMVSLDEAKAHHEAKMAEKAAMKKEKKDGGE</sequence>
<dbReference type="Proteomes" id="UP001214043">
    <property type="component" value="Chromosome"/>
</dbReference>
<gene>
    <name evidence="3" type="ORF">PUV54_02280</name>
</gene>
<dbReference type="Gene3D" id="1.10.238.10">
    <property type="entry name" value="EF-hand"/>
    <property type="match status" value="1"/>
</dbReference>
<dbReference type="InterPro" id="IPR018247">
    <property type="entry name" value="EF_Hand_1_Ca_BS"/>
</dbReference>
<evidence type="ECO:0000259" key="2">
    <source>
        <dbReference type="PROSITE" id="PS50222"/>
    </source>
</evidence>
<keyword evidence="1" id="KW-0732">Signal</keyword>
<dbReference type="KEGG" id="hfl:PUV54_02280"/>
<reference evidence="3" key="1">
    <citation type="submission" date="2023-02" db="EMBL/GenBank/DDBJ databases">
        <title>Genome sequence of Hyphococcus flavus.</title>
        <authorList>
            <person name="Rong J.-C."/>
            <person name="Zhao Q."/>
            <person name="Yi M."/>
            <person name="Wu J.-Y."/>
        </authorList>
    </citation>
    <scope>NUCLEOTIDE SEQUENCE</scope>
    <source>
        <strain evidence="3">MCCC 1K03223</strain>
    </source>
</reference>
<evidence type="ECO:0000313" key="3">
    <source>
        <dbReference type="EMBL" id="WDI32016.1"/>
    </source>
</evidence>
<dbReference type="RefSeq" id="WP_274493900.1">
    <property type="nucleotide sequence ID" value="NZ_CP118166.1"/>
</dbReference>
<organism evidence="3 4">
    <name type="scientific">Hyphococcus flavus</name>
    <dbReference type="NCBI Taxonomy" id="1866326"/>
    <lineage>
        <taxon>Bacteria</taxon>
        <taxon>Pseudomonadati</taxon>
        <taxon>Pseudomonadota</taxon>
        <taxon>Alphaproteobacteria</taxon>
        <taxon>Parvularculales</taxon>
        <taxon>Parvularculaceae</taxon>
        <taxon>Hyphococcus</taxon>
    </lineage>
</organism>
<dbReference type="GO" id="GO:0005509">
    <property type="term" value="F:calcium ion binding"/>
    <property type="evidence" value="ECO:0007669"/>
    <property type="project" value="InterPro"/>
</dbReference>
<dbReference type="PROSITE" id="PS00018">
    <property type="entry name" value="EF_HAND_1"/>
    <property type="match status" value="1"/>
</dbReference>
<evidence type="ECO:0000256" key="1">
    <source>
        <dbReference type="SAM" id="SignalP"/>
    </source>
</evidence>
<feature type="chain" id="PRO_5042022975" description="EF-hand domain-containing protein" evidence="1">
    <location>
        <begin position="23"/>
        <end position="110"/>
    </location>
</feature>
<proteinExistence type="predicted"/>
<feature type="domain" description="EF-hand" evidence="2">
    <location>
        <begin position="32"/>
        <end position="67"/>
    </location>
</feature>
<accession>A0AAE9ZJ46</accession>
<name>A0AAE9ZJ46_9PROT</name>